<evidence type="ECO:0000256" key="1">
    <source>
        <dbReference type="SAM" id="Phobius"/>
    </source>
</evidence>
<dbReference type="AlphaFoldDB" id="A0A511CZ31"/>
<keyword evidence="3" id="KW-0378">Hydrolase</keyword>
<name>A0A511CZ31_9PSEU</name>
<keyword evidence="1" id="KW-1133">Transmembrane helix</keyword>
<dbReference type="GO" id="GO:0016787">
    <property type="term" value="F:hydrolase activity"/>
    <property type="evidence" value="ECO:0007669"/>
    <property type="project" value="UniProtKB-KW"/>
</dbReference>
<dbReference type="InterPro" id="IPR029058">
    <property type="entry name" value="AB_hydrolase_fold"/>
</dbReference>
<dbReference type="Gene3D" id="3.40.50.1820">
    <property type="entry name" value="alpha/beta hydrolase"/>
    <property type="match status" value="1"/>
</dbReference>
<feature type="domain" description="AB hydrolase-1" evidence="2">
    <location>
        <begin position="30"/>
        <end position="225"/>
    </location>
</feature>
<gene>
    <name evidence="3" type="ORF">PA7_16460</name>
</gene>
<keyword evidence="4" id="KW-1185">Reference proteome</keyword>
<organism evidence="3 4">
    <name type="scientific">Pseudonocardia asaccharolytica DSM 44247 = NBRC 16224</name>
    <dbReference type="NCBI Taxonomy" id="1123024"/>
    <lineage>
        <taxon>Bacteria</taxon>
        <taxon>Bacillati</taxon>
        <taxon>Actinomycetota</taxon>
        <taxon>Actinomycetes</taxon>
        <taxon>Pseudonocardiales</taxon>
        <taxon>Pseudonocardiaceae</taxon>
        <taxon>Pseudonocardia</taxon>
    </lineage>
</organism>
<dbReference type="EMBL" id="BJVI01000012">
    <property type="protein sequence ID" value="GEL17809.1"/>
    <property type="molecule type" value="Genomic_DNA"/>
</dbReference>
<dbReference type="SUPFAM" id="SSF53474">
    <property type="entry name" value="alpha/beta-Hydrolases"/>
    <property type="match status" value="1"/>
</dbReference>
<evidence type="ECO:0000313" key="4">
    <source>
        <dbReference type="Proteomes" id="UP000321328"/>
    </source>
</evidence>
<reference evidence="3 4" key="1">
    <citation type="submission" date="2019-07" db="EMBL/GenBank/DDBJ databases">
        <title>Whole genome shotgun sequence of Pseudonocardia asaccharolytica NBRC 16224.</title>
        <authorList>
            <person name="Hosoyama A."/>
            <person name="Uohara A."/>
            <person name="Ohji S."/>
            <person name="Ichikawa N."/>
        </authorList>
    </citation>
    <scope>NUCLEOTIDE SEQUENCE [LARGE SCALE GENOMIC DNA]</scope>
    <source>
        <strain evidence="3 4">NBRC 16224</strain>
    </source>
</reference>
<feature type="transmembrane region" description="Helical" evidence="1">
    <location>
        <begin position="51"/>
        <end position="72"/>
    </location>
</feature>
<protein>
    <submittedName>
        <fullName evidence="3">Alpha/beta hydrolase</fullName>
    </submittedName>
</protein>
<keyword evidence="1" id="KW-0812">Transmembrane</keyword>
<evidence type="ECO:0000313" key="3">
    <source>
        <dbReference type="EMBL" id="GEL17809.1"/>
    </source>
</evidence>
<evidence type="ECO:0000259" key="2">
    <source>
        <dbReference type="Pfam" id="PF12697"/>
    </source>
</evidence>
<dbReference type="Pfam" id="PF12697">
    <property type="entry name" value="Abhydrolase_6"/>
    <property type="match status" value="1"/>
</dbReference>
<dbReference type="InterPro" id="IPR000073">
    <property type="entry name" value="AB_hydrolase_1"/>
</dbReference>
<proteinExistence type="predicted"/>
<dbReference type="Proteomes" id="UP000321328">
    <property type="component" value="Unassembled WGS sequence"/>
</dbReference>
<sequence>MRLGAFDLSPTPQPRLERVRGGPACPESVVLVLHGGRAVSHEPAGRRRRLAYLRMLPFALMLGNAGLTVYVLRYRYRGWNAPAMDALLDARWALGEIGRRHPGAPTALLGHSMGGRAALRAAGASNVVAVCALAPWLDGSDPVEQLAERSVLIAHGDQERWTDPRESYAYALRAKQVTERTCRFEVPGDGHAMVRRPAEWSSLARGFLLGELGIEPEDRRICEAMRRQAPDGLAVRAG</sequence>
<dbReference type="STRING" id="1123024.GCA_000423625_00112"/>
<comment type="caution">
    <text evidence="3">The sequence shown here is derived from an EMBL/GenBank/DDBJ whole genome shotgun (WGS) entry which is preliminary data.</text>
</comment>
<accession>A0A511CZ31</accession>
<keyword evidence="1" id="KW-0472">Membrane</keyword>